<keyword evidence="1 4" id="KW-0547">Nucleotide-binding</keyword>
<organism evidence="7 8">
    <name type="scientific">Pseudarthrobacter oxydans</name>
    <name type="common">Arthrobacter oxydans</name>
    <dbReference type="NCBI Taxonomy" id="1671"/>
    <lineage>
        <taxon>Bacteria</taxon>
        <taxon>Bacillati</taxon>
        <taxon>Actinomycetota</taxon>
        <taxon>Actinomycetes</taxon>
        <taxon>Micrococcales</taxon>
        <taxon>Micrococcaceae</taxon>
        <taxon>Pseudarthrobacter</taxon>
    </lineage>
</organism>
<feature type="domain" description="RapZ-like N-terminal" evidence="5">
    <location>
        <begin position="1"/>
        <end position="143"/>
    </location>
</feature>
<comment type="caution">
    <text evidence="7">The sequence shown here is derived from an EMBL/GenBank/DDBJ whole genome shotgun (WGS) entry which is preliminary data.</text>
</comment>
<proteinExistence type="inferred from homology"/>
<evidence type="ECO:0000313" key="7">
    <source>
        <dbReference type="EMBL" id="MDR7166100.1"/>
    </source>
</evidence>
<dbReference type="InterPro" id="IPR027417">
    <property type="entry name" value="P-loop_NTPase"/>
</dbReference>
<dbReference type="SUPFAM" id="SSF52540">
    <property type="entry name" value="P-loop containing nucleoside triphosphate hydrolases"/>
    <property type="match status" value="1"/>
</dbReference>
<dbReference type="PANTHER" id="PTHR30448">
    <property type="entry name" value="RNASE ADAPTER PROTEIN RAPZ"/>
    <property type="match status" value="1"/>
</dbReference>
<dbReference type="Pfam" id="PF03668">
    <property type="entry name" value="RapZ-like_N"/>
    <property type="match status" value="1"/>
</dbReference>
<evidence type="ECO:0000256" key="3">
    <source>
        <dbReference type="ARBA" id="ARBA00023134"/>
    </source>
</evidence>
<protein>
    <submittedName>
        <fullName evidence="7">UPF0042 nucleotide-binding protein</fullName>
    </submittedName>
</protein>
<sequence>MSGAGRSSAANALEDHGWHVIDNLPPVLLAALTELVTKTPDEPQKLAVVMDIRGGDFFNDLRTNLSADLPYRLLFLDASDAALVSRFEKERRPHPLQAGGRTLEGINAEREALRPIKSAADIVLDTTEMNVHSLSTAITELFSSTGTIVIRVDVMSFGFKYGLPLDADHVADVRFLPNPHWVPALQRLTGLEPQVREYVIEAVGAKDFLDRYVQALVPVINGYRRENKHFVNVAIGCTGGKHRSVAMAEALSARLAQFPNVTAATHHRDLGRE</sequence>
<dbReference type="Proteomes" id="UP001262032">
    <property type="component" value="Unassembled WGS sequence"/>
</dbReference>
<dbReference type="InterPro" id="IPR005337">
    <property type="entry name" value="RapZ-like"/>
</dbReference>
<dbReference type="InterPro" id="IPR053930">
    <property type="entry name" value="RapZ-like_N"/>
</dbReference>
<evidence type="ECO:0000256" key="1">
    <source>
        <dbReference type="ARBA" id="ARBA00022741"/>
    </source>
</evidence>
<gene>
    <name evidence="7" type="ORF">J2X12_004154</name>
</gene>
<dbReference type="RefSeq" id="WP_174177432.1">
    <property type="nucleotide sequence ID" value="NZ_JABTYH010000010.1"/>
</dbReference>
<name>A0AAW8NH90_PSEOX</name>
<reference evidence="7" key="1">
    <citation type="submission" date="2023-07" db="EMBL/GenBank/DDBJ databases">
        <title>Sorghum-associated microbial communities from plants grown in Nebraska, USA.</title>
        <authorList>
            <person name="Schachtman D."/>
        </authorList>
    </citation>
    <scope>NUCLEOTIDE SEQUENCE</scope>
    <source>
        <strain evidence="7">BE261</strain>
    </source>
</reference>
<accession>A0AAW8NH90</accession>
<comment type="caution">
    <text evidence="4">Lacks conserved residue(s) required for the propagation of feature annotation.</text>
</comment>
<evidence type="ECO:0000256" key="4">
    <source>
        <dbReference type="HAMAP-Rule" id="MF_00636"/>
    </source>
</evidence>
<dbReference type="Gene3D" id="3.40.50.300">
    <property type="entry name" value="P-loop containing nucleotide triphosphate hydrolases"/>
    <property type="match status" value="1"/>
</dbReference>
<dbReference type="AlphaFoldDB" id="A0AAW8NH90"/>
<feature type="binding site" evidence="4">
    <location>
        <begin position="51"/>
        <end position="54"/>
    </location>
    <ligand>
        <name>GTP</name>
        <dbReference type="ChEBI" id="CHEBI:37565"/>
    </ligand>
</feature>
<dbReference type="InterPro" id="IPR053931">
    <property type="entry name" value="RapZ_C"/>
</dbReference>
<keyword evidence="3 4" id="KW-0342">GTP-binding</keyword>
<dbReference type="GO" id="GO:0005525">
    <property type="term" value="F:GTP binding"/>
    <property type="evidence" value="ECO:0007669"/>
    <property type="project" value="UniProtKB-UniRule"/>
</dbReference>
<dbReference type="Pfam" id="PF22740">
    <property type="entry name" value="PapZ_C"/>
    <property type="match status" value="1"/>
</dbReference>
<feature type="domain" description="RapZ C-terminal" evidence="6">
    <location>
        <begin position="151"/>
        <end position="270"/>
    </location>
</feature>
<dbReference type="NCBIfam" id="NF003828">
    <property type="entry name" value="PRK05416.1"/>
    <property type="match status" value="1"/>
</dbReference>
<dbReference type="EMBL" id="JAVDWN010000027">
    <property type="protein sequence ID" value="MDR7166100.1"/>
    <property type="molecule type" value="Genomic_DNA"/>
</dbReference>
<keyword evidence="2 4" id="KW-0067">ATP-binding</keyword>
<evidence type="ECO:0000259" key="6">
    <source>
        <dbReference type="Pfam" id="PF22740"/>
    </source>
</evidence>
<evidence type="ECO:0000256" key="2">
    <source>
        <dbReference type="ARBA" id="ARBA00022840"/>
    </source>
</evidence>
<dbReference type="PANTHER" id="PTHR30448:SF0">
    <property type="entry name" value="RNASE ADAPTER PROTEIN RAPZ"/>
    <property type="match status" value="1"/>
</dbReference>
<evidence type="ECO:0000313" key="8">
    <source>
        <dbReference type="Proteomes" id="UP001262032"/>
    </source>
</evidence>
<dbReference type="PIRSF" id="PIRSF005052">
    <property type="entry name" value="P-loopkin"/>
    <property type="match status" value="1"/>
</dbReference>
<dbReference type="GO" id="GO:0005524">
    <property type="term" value="F:ATP binding"/>
    <property type="evidence" value="ECO:0007669"/>
    <property type="project" value="UniProtKB-UniRule"/>
</dbReference>
<evidence type="ECO:0000259" key="5">
    <source>
        <dbReference type="Pfam" id="PF03668"/>
    </source>
</evidence>
<dbReference type="HAMAP" id="MF_00636">
    <property type="entry name" value="RapZ_like"/>
    <property type="match status" value="1"/>
</dbReference>